<evidence type="ECO:0000256" key="1">
    <source>
        <dbReference type="SAM" id="MobiDB-lite"/>
    </source>
</evidence>
<gene>
    <name evidence="2" type="ORF">OESDEN_17310</name>
</gene>
<evidence type="ECO:0000313" key="3">
    <source>
        <dbReference type="Proteomes" id="UP000053660"/>
    </source>
</evidence>
<keyword evidence="3" id="KW-1185">Reference proteome</keyword>
<sequence>MKLLPGGVKPDFNMNSEKEAASKKLDDEQKLVSSVLPEEKPKATSSKIVDVTKNIAHTLLEKKKETCILLPQNCCLLSDKCPVSKLPGVRQLKEKLVPKEATA</sequence>
<dbReference type="AlphaFoldDB" id="A0A0B1SIE4"/>
<evidence type="ECO:0000313" key="2">
    <source>
        <dbReference type="EMBL" id="KHJ82995.1"/>
    </source>
</evidence>
<feature type="compositionally biased region" description="Basic and acidic residues" evidence="1">
    <location>
        <begin position="16"/>
        <end position="27"/>
    </location>
</feature>
<feature type="region of interest" description="Disordered" evidence="1">
    <location>
        <begin position="1"/>
        <end position="27"/>
    </location>
</feature>
<protein>
    <submittedName>
        <fullName evidence="2">Uncharacterized protein</fullName>
    </submittedName>
</protein>
<name>A0A0B1SIE4_OESDE</name>
<dbReference type="EMBL" id="KN575860">
    <property type="protein sequence ID" value="KHJ82995.1"/>
    <property type="molecule type" value="Genomic_DNA"/>
</dbReference>
<accession>A0A0B1SIE4</accession>
<organism evidence="2 3">
    <name type="scientific">Oesophagostomum dentatum</name>
    <name type="common">Nodular worm</name>
    <dbReference type="NCBI Taxonomy" id="61180"/>
    <lineage>
        <taxon>Eukaryota</taxon>
        <taxon>Metazoa</taxon>
        <taxon>Ecdysozoa</taxon>
        <taxon>Nematoda</taxon>
        <taxon>Chromadorea</taxon>
        <taxon>Rhabditida</taxon>
        <taxon>Rhabditina</taxon>
        <taxon>Rhabditomorpha</taxon>
        <taxon>Strongyloidea</taxon>
        <taxon>Strongylidae</taxon>
        <taxon>Oesophagostomum</taxon>
    </lineage>
</organism>
<proteinExistence type="predicted"/>
<dbReference type="Proteomes" id="UP000053660">
    <property type="component" value="Unassembled WGS sequence"/>
</dbReference>
<reference evidence="2 3" key="1">
    <citation type="submission" date="2014-03" db="EMBL/GenBank/DDBJ databases">
        <title>Draft genome of the hookworm Oesophagostomum dentatum.</title>
        <authorList>
            <person name="Mitreva M."/>
        </authorList>
    </citation>
    <scope>NUCLEOTIDE SEQUENCE [LARGE SCALE GENOMIC DNA]</scope>
    <source>
        <strain evidence="2 3">OD-Hann</strain>
    </source>
</reference>
<dbReference type="OrthoDB" id="5850606at2759"/>